<evidence type="ECO:0000256" key="5">
    <source>
        <dbReference type="ARBA" id="ARBA00022989"/>
    </source>
</evidence>
<evidence type="ECO:0000256" key="3">
    <source>
        <dbReference type="ARBA" id="ARBA00022475"/>
    </source>
</evidence>
<feature type="transmembrane region" description="Helical" evidence="7">
    <location>
        <begin position="121"/>
        <end position="140"/>
    </location>
</feature>
<comment type="subcellular location">
    <subcellularLocation>
        <location evidence="1 7">Cell membrane</location>
        <topology evidence="1 7">Multi-pass membrane protein</topology>
    </subcellularLocation>
</comment>
<dbReference type="PANTHER" id="PTHR30151:SF0">
    <property type="entry name" value="ABC TRANSPORTER PERMEASE PROTEIN MJ0413-RELATED"/>
    <property type="match status" value="1"/>
</dbReference>
<evidence type="ECO:0000256" key="4">
    <source>
        <dbReference type="ARBA" id="ARBA00022692"/>
    </source>
</evidence>
<evidence type="ECO:0000313" key="10">
    <source>
        <dbReference type="Proteomes" id="UP000092714"/>
    </source>
</evidence>
<feature type="domain" description="ABC transmembrane type-1" evidence="8">
    <location>
        <begin position="55"/>
        <end position="239"/>
    </location>
</feature>
<sequence length="248" mass="28086">MKKFNNVYKYIYAITVVFIFWYLLHIILNSFVIPNPIDVISRLFKVGYGIISTHLIASLLRLLIALLITTILGYSIGILIGVNDKLDNLISPIVYLFFPVPRIAFLPVFMILFGLGNTSKIVLIVAIAIFQIIISVRDGAKEIPNELILSAKSLKLSKSQMMKHIYIPATLPRLFTAMRIALGSSMAALFFAENYATKYGIGYYIMNSWIKVDYEGMYCGIIIISLLGIVMFKVIDILQSRICKWQIK</sequence>
<evidence type="ECO:0000256" key="7">
    <source>
        <dbReference type="RuleBase" id="RU363032"/>
    </source>
</evidence>
<feature type="transmembrane region" description="Helical" evidence="7">
    <location>
        <begin position="212"/>
        <end position="235"/>
    </location>
</feature>
<keyword evidence="4 7" id="KW-0812">Transmembrane</keyword>
<feature type="transmembrane region" description="Helical" evidence="7">
    <location>
        <begin position="48"/>
        <end position="81"/>
    </location>
</feature>
<dbReference type="GO" id="GO:0005886">
    <property type="term" value="C:plasma membrane"/>
    <property type="evidence" value="ECO:0007669"/>
    <property type="project" value="UniProtKB-SubCell"/>
</dbReference>
<dbReference type="eggNOG" id="COG0600">
    <property type="taxonomic scope" value="Bacteria"/>
</dbReference>
<dbReference type="EMBL" id="MAPZ01000017">
    <property type="protein sequence ID" value="OBY10996.1"/>
    <property type="molecule type" value="Genomic_DNA"/>
</dbReference>
<dbReference type="GeneID" id="42776542"/>
<reference evidence="9 10" key="1">
    <citation type="submission" date="2016-06" db="EMBL/GenBank/DDBJ databases">
        <authorList>
            <person name="Kjaerup R.B."/>
            <person name="Dalgaard T.S."/>
            <person name="Juul-Madsen H.R."/>
        </authorList>
    </citation>
    <scope>NUCLEOTIDE SEQUENCE [LARGE SCALE GENOMIC DNA]</scope>
    <source>
        <strain evidence="9 10">373-A1</strain>
    </source>
</reference>
<evidence type="ECO:0000259" key="8">
    <source>
        <dbReference type="PROSITE" id="PS50928"/>
    </source>
</evidence>
<feature type="transmembrane region" description="Helical" evidence="7">
    <location>
        <begin position="7"/>
        <end position="28"/>
    </location>
</feature>
<name>A0A174U0D9_9CLOT</name>
<evidence type="ECO:0000313" key="9">
    <source>
        <dbReference type="EMBL" id="OBY10996.1"/>
    </source>
</evidence>
<protein>
    <submittedName>
        <fullName evidence="9">ABC transporter permease</fullName>
    </submittedName>
</protein>
<dbReference type="Pfam" id="PF00528">
    <property type="entry name" value="BPD_transp_1"/>
    <property type="match status" value="1"/>
</dbReference>
<dbReference type="PANTHER" id="PTHR30151">
    <property type="entry name" value="ALKANE SULFONATE ABC TRANSPORTER-RELATED, MEMBRANE SUBUNIT"/>
    <property type="match status" value="1"/>
</dbReference>
<evidence type="ECO:0000256" key="2">
    <source>
        <dbReference type="ARBA" id="ARBA00022448"/>
    </source>
</evidence>
<feature type="transmembrane region" description="Helical" evidence="7">
    <location>
        <begin position="165"/>
        <end position="192"/>
    </location>
</feature>
<dbReference type="Proteomes" id="UP000092714">
    <property type="component" value="Unassembled WGS sequence"/>
</dbReference>
<keyword evidence="2 7" id="KW-0813">Transport</keyword>
<keyword evidence="6 7" id="KW-0472">Membrane</keyword>
<keyword evidence="5 7" id="KW-1133">Transmembrane helix</keyword>
<evidence type="ECO:0000256" key="1">
    <source>
        <dbReference type="ARBA" id="ARBA00004651"/>
    </source>
</evidence>
<evidence type="ECO:0000256" key="6">
    <source>
        <dbReference type="ARBA" id="ARBA00023136"/>
    </source>
</evidence>
<dbReference type="Gene3D" id="1.10.3720.10">
    <property type="entry name" value="MetI-like"/>
    <property type="match status" value="1"/>
</dbReference>
<dbReference type="GO" id="GO:0055085">
    <property type="term" value="P:transmembrane transport"/>
    <property type="evidence" value="ECO:0007669"/>
    <property type="project" value="InterPro"/>
</dbReference>
<feature type="transmembrane region" description="Helical" evidence="7">
    <location>
        <begin position="93"/>
        <end position="115"/>
    </location>
</feature>
<keyword evidence="3" id="KW-1003">Cell membrane</keyword>
<gene>
    <name evidence="9" type="ORF">CP373A1_07495</name>
</gene>
<dbReference type="OrthoDB" id="9804353at2"/>
<proteinExistence type="inferred from homology"/>
<keyword evidence="10" id="KW-1185">Reference proteome</keyword>
<accession>A0A174U0D9</accession>
<dbReference type="RefSeq" id="WP_027098711.1">
    <property type="nucleotide sequence ID" value="NZ_CABHIH010000001.1"/>
</dbReference>
<organism evidence="9 10">
    <name type="scientific">Clostridium paraputrificum</name>
    <dbReference type="NCBI Taxonomy" id="29363"/>
    <lineage>
        <taxon>Bacteria</taxon>
        <taxon>Bacillati</taxon>
        <taxon>Bacillota</taxon>
        <taxon>Clostridia</taxon>
        <taxon>Eubacteriales</taxon>
        <taxon>Clostridiaceae</taxon>
        <taxon>Clostridium</taxon>
    </lineage>
</organism>
<dbReference type="SUPFAM" id="SSF161098">
    <property type="entry name" value="MetI-like"/>
    <property type="match status" value="1"/>
</dbReference>
<dbReference type="InterPro" id="IPR035906">
    <property type="entry name" value="MetI-like_sf"/>
</dbReference>
<comment type="similarity">
    <text evidence="7">Belongs to the binding-protein-dependent transport system permease family.</text>
</comment>
<dbReference type="InterPro" id="IPR000515">
    <property type="entry name" value="MetI-like"/>
</dbReference>
<dbReference type="PROSITE" id="PS50928">
    <property type="entry name" value="ABC_TM1"/>
    <property type="match status" value="1"/>
</dbReference>
<comment type="caution">
    <text evidence="9">The sequence shown here is derived from an EMBL/GenBank/DDBJ whole genome shotgun (WGS) entry which is preliminary data.</text>
</comment>
<dbReference type="AlphaFoldDB" id="A0A174U0D9"/>
<dbReference type="CDD" id="cd06261">
    <property type="entry name" value="TM_PBP2"/>
    <property type="match status" value="1"/>
</dbReference>